<keyword evidence="4" id="KW-0808">Transferase</keyword>
<feature type="compositionally biased region" description="Gly residues" evidence="7">
    <location>
        <begin position="325"/>
        <end position="336"/>
    </location>
</feature>
<dbReference type="GO" id="GO:0005886">
    <property type="term" value="C:plasma membrane"/>
    <property type="evidence" value="ECO:0007669"/>
    <property type="project" value="UniProtKB-SubCell"/>
</dbReference>
<dbReference type="PANTHER" id="PTHR30606">
    <property type="entry name" value="LIPID A BIOSYNTHESIS LAUROYL ACYLTRANSFERASE"/>
    <property type="match status" value="1"/>
</dbReference>
<dbReference type="CDD" id="cd07984">
    <property type="entry name" value="LPLAT_LABLAT-like"/>
    <property type="match status" value="1"/>
</dbReference>
<accession>A0AAE3GF73</accession>
<evidence type="ECO:0000256" key="4">
    <source>
        <dbReference type="ARBA" id="ARBA00022679"/>
    </source>
</evidence>
<evidence type="ECO:0000256" key="7">
    <source>
        <dbReference type="SAM" id="MobiDB-lite"/>
    </source>
</evidence>
<keyword evidence="6" id="KW-0012">Acyltransferase</keyword>
<feature type="region of interest" description="Disordered" evidence="7">
    <location>
        <begin position="301"/>
        <end position="356"/>
    </location>
</feature>
<reference evidence="8" key="1">
    <citation type="submission" date="2022-06" db="EMBL/GenBank/DDBJ databases">
        <title>Genomic Encyclopedia of Archaeal and Bacterial Type Strains, Phase II (KMG-II): from individual species to whole genera.</title>
        <authorList>
            <person name="Goeker M."/>
        </authorList>
    </citation>
    <scope>NUCLEOTIDE SEQUENCE</scope>
    <source>
        <strain evidence="8">DSM 43935</strain>
    </source>
</reference>
<evidence type="ECO:0000256" key="2">
    <source>
        <dbReference type="ARBA" id="ARBA00022475"/>
    </source>
</evidence>
<dbReference type="GO" id="GO:0009247">
    <property type="term" value="P:glycolipid biosynthetic process"/>
    <property type="evidence" value="ECO:0007669"/>
    <property type="project" value="UniProtKB-ARBA"/>
</dbReference>
<organism evidence="8 9">
    <name type="scientific">Goodfellowiella coeruleoviolacea</name>
    <dbReference type="NCBI Taxonomy" id="334858"/>
    <lineage>
        <taxon>Bacteria</taxon>
        <taxon>Bacillati</taxon>
        <taxon>Actinomycetota</taxon>
        <taxon>Actinomycetes</taxon>
        <taxon>Pseudonocardiales</taxon>
        <taxon>Pseudonocardiaceae</taxon>
        <taxon>Goodfellowiella</taxon>
    </lineage>
</organism>
<keyword evidence="3" id="KW-0997">Cell inner membrane</keyword>
<keyword evidence="9" id="KW-1185">Reference proteome</keyword>
<comment type="caution">
    <text evidence="8">The sequence shown here is derived from an EMBL/GenBank/DDBJ whole genome shotgun (WGS) entry which is preliminary data.</text>
</comment>
<evidence type="ECO:0000313" key="8">
    <source>
        <dbReference type="EMBL" id="MCP2166608.1"/>
    </source>
</evidence>
<keyword evidence="5" id="KW-0472">Membrane</keyword>
<comment type="subcellular location">
    <subcellularLocation>
        <location evidence="1">Cell inner membrane</location>
    </subcellularLocation>
</comment>
<dbReference type="Proteomes" id="UP001206128">
    <property type="component" value="Unassembled WGS sequence"/>
</dbReference>
<sequence>MTTGSRASVNEALAALGYLAGWRLTRALPEGVAHWLFGAAADLAARRGGPGATQLRRNLARVVPRAGADELDDLVRQAMRSYARYWCEAFRLRPADRAGVVRDGDRFVTGQEYLDAALAQGNGAVLALPHSGNWDLAGVWLAGHCGSFTTVAERLRPEVLYRRFVAYRESLGFEVVPLTGGARPAASVLAERLRANQVVCLLADRDLTDAGVRVQFFGEPARMPAGAAYLAARTGAALLPAGCWYTEDGWGVRIHPPIRIAGIRGVPAATQALADVFAADIAAHPADWHMLQRVWEADLPEAPGGRPRRAARPGWAGQPRDAGQPGVGQPGVGQPGVGQPRQASEVGQPAGHGEPS</sequence>
<dbReference type="AlphaFoldDB" id="A0AAE3GF73"/>
<evidence type="ECO:0000256" key="6">
    <source>
        <dbReference type="ARBA" id="ARBA00023315"/>
    </source>
</evidence>
<evidence type="ECO:0000256" key="5">
    <source>
        <dbReference type="ARBA" id="ARBA00023136"/>
    </source>
</evidence>
<dbReference type="InterPro" id="IPR004960">
    <property type="entry name" value="LipA_acyltrans"/>
</dbReference>
<proteinExistence type="predicted"/>
<protein>
    <submittedName>
        <fullName evidence="8">KDO2-lipid IV(A) lauroyltransferase</fullName>
    </submittedName>
</protein>
<dbReference type="PANTHER" id="PTHR30606:SF10">
    <property type="entry name" value="PHOSPHATIDYLINOSITOL MANNOSIDE ACYLTRANSFERASE"/>
    <property type="match status" value="1"/>
</dbReference>
<keyword evidence="2" id="KW-1003">Cell membrane</keyword>
<evidence type="ECO:0000256" key="1">
    <source>
        <dbReference type="ARBA" id="ARBA00004533"/>
    </source>
</evidence>
<dbReference type="NCBIfam" id="NF005919">
    <property type="entry name" value="PRK07920.1"/>
    <property type="match status" value="1"/>
</dbReference>
<dbReference type="GO" id="GO:0016746">
    <property type="term" value="F:acyltransferase activity"/>
    <property type="evidence" value="ECO:0007669"/>
    <property type="project" value="UniProtKB-KW"/>
</dbReference>
<gene>
    <name evidence="8" type="ORF">LX83_003476</name>
</gene>
<feature type="compositionally biased region" description="Low complexity" evidence="7">
    <location>
        <begin position="312"/>
        <end position="324"/>
    </location>
</feature>
<dbReference type="EMBL" id="JAMTCK010000007">
    <property type="protein sequence ID" value="MCP2166608.1"/>
    <property type="molecule type" value="Genomic_DNA"/>
</dbReference>
<dbReference type="RefSeq" id="WP_253772644.1">
    <property type="nucleotide sequence ID" value="NZ_JAMTCK010000007.1"/>
</dbReference>
<evidence type="ECO:0000313" key="9">
    <source>
        <dbReference type="Proteomes" id="UP001206128"/>
    </source>
</evidence>
<evidence type="ECO:0000256" key="3">
    <source>
        <dbReference type="ARBA" id="ARBA00022519"/>
    </source>
</evidence>
<name>A0AAE3GF73_9PSEU</name>
<dbReference type="Pfam" id="PF03279">
    <property type="entry name" value="Lip_A_acyltrans"/>
    <property type="match status" value="1"/>
</dbReference>